<feature type="region of interest" description="Disordered" evidence="1">
    <location>
        <begin position="1"/>
        <end position="29"/>
    </location>
</feature>
<sequence>MSEASGEADAALREPLDPTGGLPGTLTLPAGRTGPVPAVVLLHPFGAWDRDGSLPPEATGTGHVRLFVDLERAFTAAGVAVARFDCRFVTGRDGTGWDPERVTFRGLVDDARTAFAAVRAHPAVDAGRVAFLGVSLGTEVAVAAAERLGGEHTLLLVAPVAEHYPVRWRWLNVERRTEWLTLRGLVGADGRTDLAAAAADRVGRSGWWDDFDLHERLGPAAALEEVRALLVARHQEIVTEACARGDADAPAAYWRDWCGQPHAFERITGVRGTVRVHVGDDDWTTPPRQAWLFRQAAREGLDVRVRLHPGLGHLMSLRAADGTRTYGPFTREVLDALVAELTTGA</sequence>
<dbReference type="PANTHER" id="PTHR43265:SF1">
    <property type="entry name" value="ESTERASE ESTD"/>
    <property type="match status" value="1"/>
</dbReference>
<dbReference type="EMBL" id="JBHSOE010000045">
    <property type="protein sequence ID" value="MFC5658487.1"/>
    <property type="molecule type" value="Genomic_DNA"/>
</dbReference>
<gene>
    <name evidence="2" type="ORF">ACFP3J_23785</name>
</gene>
<dbReference type="EC" id="3.4.-.-" evidence="2"/>
<keyword evidence="2" id="KW-0378">Hydrolase</keyword>
<protein>
    <submittedName>
        <fullName evidence="2">Alpha/beta hydrolase family protein</fullName>
        <ecNumber evidence="2">3.4.-.-</ecNumber>
    </submittedName>
</protein>
<evidence type="ECO:0000313" key="3">
    <source>
        <dbReference type="Proteomes" id="UP001596065"/>
    </source>
</evidence>
<dbReference type="InterPro" id="IPR053145">
    <property type="entry name" value="AB_hydrolase_Est10"/>
</dbReference>
<dbReference type="InterPro" id="IPR029058">
    <property type="entry name" value="AB_hydrolase_fold"/>
</dbReference>
<name>A0ABW0WMB0_STRNO</name>
<dbReference type="RefSeq" id="WP_344352190.1">
    <property type="nucleotide sequence ID" value="NZ_BAAASM010000056.1"/>
</dbReference>
<organism evidence="2 3">
    <name type="scientific">Streptomyces nogalater</name>
    <dbReference type="NCBI Taxonomy" id="38314"/>
    <lineage>
        <taxon>Bacteria</taxon>
        <taxon>Bacillati</taxon>
        <taxon>Actinomycetota</taxon>
        <taxon>Actinomycetes</taxon>
        <taxon>Kitasatosporales</taxon>
        <taxon>Streptomycetaceae</taxon>
        <taxon>Streptomyces</taxon>
    </lineage>
</organism>
<reference evidence="3" key="1">
    <citation type="journal article" date="2019" name="Int. J. Syst. Evol. Microbiol.">
        <title>The Global Catalogue of Microorganisms (GCM) 10K type strain sequencing project: providing services to taxonomists for standard genome sequencing and annotation.</title>
        <authorList>
            <consortium name="The Broad Institute Genomics Platform"/>
            <consortium name="The Broad Institute Genome Sequencing Center for Infectious Disease"/>
            <person name="Wu L."/>
            <person name="Ma J."/>
        </authorList>
    </citation>
    <scope>NUCLEOTIDE SEQUENCE [LARGE SCALE GENOMIC DNA]</scope>
    <source>
        <strain evidence="3">KCTC 5701</strain>
    </source>
</reference>
<evidence type="ECO:0000256" key="1">
    <source>
        <dbReference type="SAM" id="MobiDB-lite"/>
    </source>
</evidence>
<keyword evidence="3" id="KW-1185">Reference proteome</keyword>
<dbReference type="Gene3D" id="3.40.50.1820">
    <property type="entry name" value="alpha/beta hydrolase"/>
    <property type="match status" value="1"/>
</dbReference>
<dbReference type="PANTHER" id="PTHR43265">
    <property type="entry name" value="ESTERASE ESTD"/>
    <property type="match status" value="1"/>
</dbReference>
<feature type="compositionally biased region" description="Low complexity" evidence="1">
    <location>
        <begin position="17"/>
        <end position="29"/>
    </location>
</feature>
<proteinExistence type="predicted"/>
<dbReference type="SUPFAM" id="SSF53474">
    <property type="entry name" value="alpha/beta-Hydrolases"/>
    <property type="match status" value="1"/>
</dbReference>
<comment type="caution">
    <text evidence="2">The sequence shown here is derived from an EMBL/GenBank/DDBJ whole genome shotgun (WGS) entry which is preliminary data.</text>
</comment>
<evidence type="ECO:0000313" key="2">
    <source>
        <dbReference type="EMBL" id="MFC5658487.1"/>
    </source>
</evidence>
<accession>A0ABW0WMB0</accession>
<dbReference type="Proteomes" id="UP001596065">
    <property type="component" value="Unassembled WGS sequence"/>
</dbReference>
<dbReference type="GO" id="GO:0016787">
    <property type="term" value="F:hydrolase activity"/>
    <property type="evidence" value="ECO:0007669"/>
    <property type="project" value="UniProtKB-KW"/>
</dbReference>